<dbReference type="EMBL" id="MCGN01000001">
    <property type="protein sequence ID" value="ORZ02246.1"/>
    <property type="molecule type" value="Genomic_DNA"/>
</dbReference>
<evidence type="ECO:0000259" key="12">
    <source>
        <dbReference type="Pfam" id="PF01406"/>
    </source>
</evidence>
<dbReference type="HAMAP" id="MF_00041">
    <property type="entry name" value="Cys_tRNA_synth"/>
    <property type="match status" value="1"/>
</dbReference>
<keyword evidence="7" id="KW-0067">ATP-binding</keyword>
<evidence type="ECO:0000256" key="5">
    <source>
        <dbReference type="ARBA" id="ARBA00022741"/>
    </source>
</evidence>
<dbReference type="PANTHER" id="PTHR10890:SF3">
    <property type="entry name" value="CYSTEINE--TRNA LIGASE, CYTOPLASMIC"/>
    <property type="match status" value="1"/>
</dbReference>
<name>A0A1X2HRP4_SYNRA</name>
<dbReference type="EC" id="6.1.1.16" evidence="2"/>
<dbReference type="GO" id="GO:0046872">
    <property type="term" value="F:metal ion binding"/>
    <property type="evidence" value="ECO:0007669"/>
    <property type="project" value="UniProtKB-KW"/>
</dbReference>
<keyword evidence="5" id="KW-0547">Nucleotide-binding</keyword>
<dbReference type="CDD" id="cd00672">
    <property type="entry name" value="CysRS_core"/>
    <property type="match status" value="1"/>
</dbReference>
<dbReference type="FunCoup" id="A0A1X2HRP4">
    <property type="interactions" value="795"/>
</dbReference>
<evidence type="ECO:0000313" key="13">
    <source>
        <dbReference type="EMBL" id="ORZ02246.1"/>
    </source>
</evidence>
<dbReference type="OrthoDB" id="438179at2759"/>
<keyword evidence="3" id="KW-0436">Ligase</keyword>
<evidence type="ECO:0000256" key="2">
    <source>
        <dbReference type="ARBA" id="ARBA00012832"/>
    </source>
</evidence>
<comment type="caution">
    <text evidence="13">The sequence shown here is derived from an EMBL/GenBank/DDBJ whole genome shotgun (WGS) entry which is preliminary data.</text>
</comment>
<proteinExistence type="inferred from homology"/>
<dbReference type="GO" id="GO:0004817">
    <property type="term" value="F:cysteine-tRNA ligase activity"/>
    <property type="evidence" value="ECO:0007669"/>
    <property type="project" value="UniProtKB-EC"/>
</dbReference>
<feature type="domain" description="tRNA synthetases class I catalytic" evidence="12">
    <location>
        <begin position="41"/>
        <end position="471"/>
    </location>
</feature>
<dbReference type="InParanoid" id="A0A1X2HRP4"/>
<protein>
    <recommendedName>
        <fullName evidence="2">cysteine--tRNA ligase</fullName>
        <ecNumber evidence="2">6.1.1.16</ecNumber>
    </recommendedName>
    <alternativeName>
        <fullName evidence="10">Cysteinyl-tRNA synthetase</fullName>
    </alternativeName>
</protein>
<keyword evidence="8" id="KW-0648">Protein biosynthesis</keyword>
<feature type="region of interest" description="Disordered" evidence="11">
    <location>
        <begin position="1"/>
        <end position="25"/>
    </location>
</feature>
<accession>A0A1X2HRP4</accession>
<dbReference type="STRING" id="13706.A0A1X2HRP4"/>
<dbReference type="InterPro" id="IPR032678">
    <property type="entry name" value="tRNA-synt_1_cat_dom"/>
</dbReference>
<evidence type="ECO:0000256" key="4">
    <source>
        <dbReference type="ARBA" id="ARBA00022723"/>
    </source>
</evidence>
<dbReference type="Gene3D" id="1.20.120.1910">
    <property type="entry name" value="Cysteine-tRNA ligase, C-terminal anti-codon recognition domain"/>
    <property type="match status" value="1"/>
</dbReference>
<dbReference type="OMA" id="FHNDMKS"/>
<dbReference type="InterPro" id="IPR024909">
    <property type="entry name" value="Cys-tRNA/MSH_ligase"/>
</dbReference>
<gene>
    <name evidence="13" type="ORF">BCR43DRAFT_430069</name>
</gene>
<comment type="cofactor">
    <cofactor evidence="1">
        <name>Zn(2+)</name>
        <dbReference type="ChEBI" id="CHEBI:29105"/>
    </cofactor>
</comment>
<dbReference type="Proteomes" id="UP000242180">
    <property type="component" value="Unassembled WGS sequence"/>
</dbReference>
<organism evidence="13 14">
    <name type="scientific">Syncephalastrum racemosum</name>
    <name type="common">Filamentous fungus</name>
    <dbReference type="NCBI Taxonomy" id="13706"/>
    <lineage>
        <taxon>Eukaryota</taxon>
        <taxon>Fungi</taxon>
        <taxon>Fungi incertae sedis</taxon>
        <taxon>Mucoromycota</taxon>
        <taxon>Mucoromycotina</taxon>
        <taxon>Mucoromycetes</taxon>
        <taxon>Mucorales</taxon>
        <taxon>Syncephalastraceae</taxon>
        <taxon>Syncephalastrum</taxon>
    </lineage>
</organism>
<keyword evidence="6" id="KW-0862">Zinc</keyword>
<evidence type="ECO:0000256" key="9">
    <source>
        <dbReference type="ARBA" id="ARBA00023146"/>
    </source>
</evidence>
<dbReference type="Gene3D" id="3.40.50.620">
    <property type="entry name" value="HUPs"/>
    <property type="match status" value="1"/>
</dbReference>
<dbReference type="NCBIfam" id="TIGR00435">
    <property type="entry name" value="cysS"/>
    <property type="match status" value="1"/>
</dbReference>
<evidence type="ECO:0000313" key="14">
    <source>
        <dbReference type="Proteomes" id="UP000242180"/>
    </source>
</evidence>
<evidence type="ECO:0000256" key="3">
    <source>
        <dbReference type="ARBA" id="ARBA00022598"/>
    </source>
</evidence>
<dbReference type="Pfam" id="PF01406">
    <property type="entry name" value="tRNA-synt_1e"/>
    <property type="match status" value="1"/>
</dbReference>
<evidence type="ECO:0000256" key="1">
    <source>
        <dbReference type="ARBA" id="ARBA00001947"/>
    </source>
</evidence>
<dbReference type="SUPFAM" id="SSF52374">
    <property type="entry name" value="Nucleotidylyl transferase"/>
    <property type="match status" value="1"/>
</dbReference>
<dbReference type="PANTHER" id="PTHR10890">
    <property type="entry name" value="CYSTEINYL-TRNA SYNTHETASE"/>
    <property type="match status" value="1"/>
</dbReference>
<keyword evidence="9 13" id="KW-0030">Aminoacyl-tRNA synthetase</keyword>
<evidence type="ECO:0000256" key="10">
    <source>
        <dbReference type="ARBA" id="ARBA00031499"/>
    </source>
</evidence>
<dbReference type="GO" id="GO:0006423">
    <property type="term" value="P:cysteinyl-tRNA aminoacylation"/>
    <property type="evidence" value="ECO:0007669"/>
    <property type="project" value="InterPro"/>
</dbReference>
<dbReference type="InterPro" id="IPR015803">
    <property type="entry name" value="Cys-tRNA-ligase"/>
</dbReference>
<evidence type="ECO:0000256" key="8">
    <source>
        <dbReference type="ARBA" id="ARBA00022917"/>
    </source>
</evidence>
<dbReference type="GO" id="GO:0005524">
    <property type="term" value="F:ATP binding"/>
    <property type="evidence" value="ECO:0007669"/>
    <property type="project" value="UniProtKB-KW"/>
</dbReference>
<reference evidence="13 14" key="1">
    <citation type="submission" date="2016-07" db="EMBL/GenBank/DDBJ databases">
        <title>Pervasive Adenine N6-methylation of Active Genes in Fungi.</title>
        <authorList>
            <consortium name="DOE Joint Genome Institute"/>
            <person name="Mondo S.J."/>
            <person name="Dannebaum R.O."/>
            <person name="Kuo R.C."/>
            <person name="Labutti K."/>
            <person name="Haridas S."/>
            <person name="Kuo A."/>
            <person name="Salamov A."/>
            <person name="Ahrendt S.R."/>
            <person name="Lipzen A."/>
            <person name="Sullivan W."/>
            <person name="Andreopoulos W.B."/>
            <person name="Clum A."/>
            <person name="Lindquist E."/>
            <person name="Daum C."/>
            <person name="Ramamoorthy G.K."/>
            <person name="Gryganskyi A."/>
            <person name="Culley D."/>
            <person name="Magnuson J.K."/>
            <person name="James T.Y."/>
            <person name="O'Malley M.A."/>
            <person name="Stajich J.E."/>
            <person name="Spatafora J.W."/>
            <person name="Visel A."/>
            <person name="Grigoriev I.V."/>
        </authorList>
    </citation>
    <scope>NUCLEOTIDE SEQUENCE [LARGE SCALE GENOMIC DNA]</scope>
    <source>
        <strain evidence="13 14">NRRL 2496</strain>
    </source>
</reference>
<dbReference type="PRINTS" id="PR00983">
    <property type="entry name" value="TRNASYNTHCYS"/>
</dbReference>
<sequence>MATDTLSSRNAEWQNPATNSKPRPTLKLYNSLTKNKSEFVSKRPGHISWYNCGPTVYDAAHMGHARTYLSMDIIRRVLQSYFGYNVQFVQNVTDIDDKIILRARQEHLFQEMRKSIQKMDTALIAEVEVAWEMYLKSKFDKPIAEKGKASWRSLMKEMTPEAIETHVAKDEKFKMKLNAANAAYYAIEEAVTYVNVEGSGSVEQGYTLVDKAKDVLCEYLDKEKGSQMQDPAVYRELPAYWEDMYFKDMKALNVLPPSIKTRVSEYVPEIIAYVEKIIANGYAYAADGSVYFDTASFDGQKGHCYAKIEPWSKGNEALIEDGEGSLGAKLKGKRSPNDFALWKASKPGEPVWDSPWGKGRPGWHIECSVMASAVLGDNMDIHSGGIDLAFPHHDNELAQAEAYFDCHQWVNYFLHAGHLHVEGQKMSKSLKNFITIQEALKEYSARQLRIFFLLHQWNARMDYKKSSMHEAIQMETTIKNFFDLVNALTDRVTSDGSRGATTLQDGTLSHRIRDTEKELLKYFHDRMDATHEALCDSINTAGAMSEIMALINQTNKYMTGGASVVNVDILQDVSSWVSRMLDVFGVEMAGQRATGDDSQGEFLMQCIRQLSSFRDQVRQLALDKKGAKEYLSLCDELRDTHLVPLGIILDDQKGMRHLGNLIF</sequence>
<keyword evidence="4" id="KW-0479">Metal-binding</keyword>
<dbReference type="AlphaFoldDB" id="A0A1X2HRP4"/>
<evidence type="ECO:0000256" key="7">
    <source>
        <dbReference type="ARBA" id="ARBA00022840"/>
    </source>
</evidence>
<dbReference type="GO" id="GO:0005737">
    <property type="term" value="C:cytoplasm"/>
    <property type="evidence" value="ECO:0007669"/>
    <property type="project" value="TreeGrafter"/>
</dbReference>
<dbReference type="InterPro" id="IPR009080">
    <property type="entry name" value="tRNAsynth_Ia_anticodon-bd"/>
</dbReference>
<evidence type="ECO:0000256" key="6">
    <source>
        <dbReference type="ARBA" id="ARBA00022833"/>
    </source>
</evidence>
<evidence type="ECO:0000256" key="11">
    <source>
        <dbReference type="SAM" id="MobiDB-lite"/>
    </source>
</evidence>
<dbReference type="SUPFAM" id="SSF47323">
    <property type="entry name" value="Anticodon-binding domain of a subclass of class I aminoacyl-tRNA synthetases"/>
    <property type="match status" value="1"/>
</dbReference>
<keyword evidence="14" id="KW-1185">Reference proteome</keyword>
<dbReference type="InterPro" id="IPR014729">
    <property type="entry name" value="Rossmann-like_a/b/a_fold"/>
</dbReference>